<dbReference type="Pfam" id="PF01420">
    <property type="entry name" value="Methylase_S"/>
    <property type="match status" value="2"/>
</dbReference>
<dbReference type="InterPro" id="IPR044946">
    <property type="entry name" value="Restrct_endonuc_typeI_TRD_sf"/>
</dbReference>
<dbReference type="InterPro" id="IPR051212">
    <property type="entry name" value="Type-I_RE_S_subunit"/>
</dbReference>
<dbReference type="CDD" id="cd17246">
    <property type="entry name" value="RMtype1_S_SonII-TRD2-CR2_like"/>
    <property type="match status" value="1"/>
</dbReference>
<dbReference type="SUPFAM" id="SSF116734">
    <property type="entry name" value="DNA methylase specificity domain"/>
    <property type="match status" value="2"/>
</dbReference>
<sequence length="551" mass="61909">MAWLEPLFDVAFDAPDGIARLRQLVLTLAMQGKLVPQDPKDTSISELLNQITEEKSERGKAGRIRSPRILVPVSEAEKLHEIPTNWKWVRLGEFAEYNGRENIEPEKIKKNAWVLDLEDIEKETSKLLYRATYSERESKSTKSTFKAGDVLYGKLRPYLDKVIVADSDGVCTTEIVPIVPSKAVIPEFLRWLLKRPAFLAHVNNLMYGVKMPRLGTDDAINSAHPLPPLEEQKRIVARIEELMSHCDELDRLRQRQAEKRAATRAATVRQWLAGDDAAAALLRKNFSTLVSTREDVAELRKAILQLAVMGKLVLQDPTETPASVFLKQVEAEKARREKEEGLRTSAEPSVGADEQYCGTPDGWSYGRLGNLAKFIDYRGRTPKKVGAGIPLITAKNVRFGYISREPREYVSNSEYNEWMTRGFPRVGDMLFTTEAPLGNVAIIDIPEKFALAQRVICFQFHAPAMAEFLKIVMMSEILQSRLLTDATGMTATGIKASKLKEIPVPIPPLNEQKRIVARVDALMRLCDMLEQSIDVAQAKQAELLCAVMARV</sequence>
<organism evidence="5 6">
    <name type="scientific">Pseudoxanthomonas dokdonensis</name>
    <dbReference type="NCBI Taxonomy" id="344882"/>
    <lineage>
        <taxon>Bacteria</taxon>
        <taxon>Pseudomonadati</taxon>
        <taxon>Pseudomonadota</taxon>
        <taxon>Gammaproteobacteria</taxon>
        <taxon>Lysobacterales</taxon>
        <taxon>Lysobacteraceae</taxon>
        <taxon>Pseudoxanthomonas</taxon>
    </lineage>
</organism>
<evidence type="ECO:0000256" key="1">
    <source>
        <dbReference type="ARBA" id="ARBA00010923"/>
    </source>
</evidence>
<reference evidence="5 6" key="1">
    <citation type="submission" date="2015-05" db="EMBL/GenBank/DDBJ databases">
        <title>Genome sequencing and analysis of members of genus Stenotrophomonas.</title>
        <authorList>
            <person name="Patil P.P."/>
            <person name="Midha S."/>
            <person name="Patil P.B."/>
        </authorList>
    </citation>
    <scope>NUCLEOTIDE SEQUENCE [LARGE SCALE GENOMIC DNA]</scope>
    <source>
        <strain evidence="5 6">DSM 21858</strain>
    </source>
</reference>
<gene>
    <name evidence="5" type="ORF">ABB29_14725</name>
</gene>
<dbReference type="Gene3D" id="3.90.220.20">
    <property type="entry name" value="DNA methylase specificity domains"/>
    <property type="match status" value="2"/>
</dbReference>
<evidence type="ECO:0000313" key="6">
    <source>
        <dbReference type="Proteomes" id="UP000052052"/>
    </source>
</evidence>
<dbReference type="Proteomes" id="UP000052052">
    <property type="component" value="Unassembled WGS sequence"/>
</dbReference>
<evidence type="ECO:0000256" key="3">
    <source>
        <dbReference type="ARBA" id="ARBA00023125"/>
    </source>
</evidence>
<accession>A0A0R0CR87</accession>
<keyword evidence="3" id="KW-0238">DNA-binding</keyword>
<comment type="similarity">
    <text evidence="1">Belongs to the type-I restriction system S methylase family.</text>
</comment>
<keyword evidence="2" id="KW-0680">Restriction system</keyword>
<comment type="caution">
    <text evidence="5">The sequence shown here is derived from an EMBL/GenBank/DDBJ whole genome shotgun (WGS) entry which is preliminary data.</text>
</comment>
<dbReference type="PANTHER" id="PTHR43140">
    <property type="entry name" value="TYPE-1 RESTRICTION ENZYME ECOKI SPECIFICITY PROTEIN"/>
    <property type="match status" value="1"/>
</dbReference>
<dbReference type="AlphaFoldDB" id="A0A0R0CR87"/>
<dbReference type="STRING" id="344882.ABB29_14725"/>
<evidence type="ECO:0000259" key="4">
    <source>
        <dbReference type="Pfam" id="PF01420"/>
    </source>
</evidence>
<feature type="domain" description="Type I restriction modification DNA specificity" evidence="4">
    <location>
        <begin position="360"/>
        <end position="531"/>
    </location>
</feature>
<evidence type="ECO:0000313" key="5">
    <source>
        <dbReference type="EMBL" id="KRG68100.1"/>
    </source>
</evidence>
<protein>
    <recommendedName>
        <fullName evidence="4">Type I restriction modification DNA specificity domain-containing protein</fullName>
    </recommendedName>
</protein>
<dbReference type="PANTHER" id="PTHR43140:SF1">
    <property type="entry name" value="TYPE I RESTRICTION ENZYME ECOKI SPECIFICITY SUBUNIT"/>
    <property type="match status" value="1"/>
</dbReference>
<name>A0A0R0CR87_9GAMM</name>
<dbReference type="GO" id="GO:0009307">
    <property type="term" value="P:DNA restriction-modification system"/>
    <property type="evidence" value="ECO:0007669"/>
    <property type="project" value="UniProtKB-KW"/>
</dbReference>
<dbReference type="EMBL" id="LDJL01000017">
    <property type="protein sequence ID" value="KRG68100.1"/>
    <property type="molecule type" value="Genomic_DNA"/>
</dbReference>
<dbReference type="InterPro" id="IPR000055">
    <property type="entry name" value="Restrct_endonuc_typeI_TRD"/>
</dbReference>
<keyword evidence="6" id="KW-1185">Reference proteome</keyword>
<evidence type="ECO:0000256" key="2">
    <source>
        <dbReference type="ARBA" id="ARBA00022747"/>
    </source>
</evidence>
<dbReference type="GO" id="GO:0003677">
    <property type="term" value="F:DNA binding"/>
    <property type="evidence" value="ECO:0007669"/>
    <property type="project" value="UniProtKB-KW"/>
</dbReference>
<feature type="domain" description="Type I restriction modification DNA specificity" evidence="4">
    <location>
        <begin position="83"/>
        <end position="251"/>
    </location>
</feature>
<proteinExistence type="inferred from homology"/>
<dbReference type="PATRIC" id="fig|344882.3.peg.1333"/>